<comment type="caution">
    <text evidence="3">The sequence shown here is derived from an EMBL/GenBank/DDBJ whole genome shotgun (WGS) entry which is preliminary data.</text>
</comment>
<keyword evidence="2" id="KW-0732">Signal</keyword>
<protein>
    <submittedName>
        <fullName evidence="3">Uncharacterized protein</fullName>
    </submittedName>
</protein>
<feature type="chain" id="PRO_5042942683" evidence="2">
    <location>
        <begin position="29"/>
        <end position="105"/>
    </location>
</feature>
<name>A0AAP0J0S8_9MAGN</name>
<accession>A0AAP0J0S8</accession>
<feature type="region of interest" description="Disordered" evidence="1">
    <location>
        <begin position="72"/>
        <end position="105"/>
    </location>
</feature>
<reference evidence="3 4" key="1">
    <citation type="submission" date="2024-01" db="EMBL/GenBank/DDBJ databases">
        <title>Genome assemblies of Stephania.</title>
        <authorList>
            <person name="Yang L."/>
        </authorList>
    </citation>
    <scope>NUCLEOTIDE SEQUENCE [LARGE SCALE GENOMIC DNA]</scope>
    <source>
        <strain evidence="3">JXDWG</strain>
        <tissue evidence="3">Leaf</tissue>
    </source>
</reference>
<proteinExistence type="predicted"/>
<organism evidence="3 4">
    <name type="scientific">Stephania cephalantha</name>
    <dbReference type="NCBI Taxonomy" id="152367"/>
    <lineage>
        <taxon>Eukaryota</taxon>
        <taxon>Viridiplantae</taxon>
        <taxon>Streptophyta</taxon>
        <taxon>Embryophyta</taxon>
        <taxon>Tracheophyta</taxon>
        <taxon>Spermatophyta</taxon>
        <taxon>Magnoliopsida</taxon>
        <taxon>Ranunculales</taxon>
        <taxon>Menispermaceae</taxon>
        <taxon>Menispermoideae</taxon>
        <taxon>Cissampelideae</taxon>
        <taxon>Stephania</taxon>
    </lineage>
</organism>
<dbReference type="Proteomes" id="UP001419268">
    <property type="component" value="Unassembled WGS sequence"/>
</dbReference>
<dbReference type="AlphaFoldDB" id="A0AAP0J0S8"/>
<evidence type="ECO:0000256" key="1">
    <source>
        <dbReference type="SAM" id="MobiDB-lite"/>
    </source>
</evidence>
<evidence type="ECO:0000313" key="3">
    <source>
        <dbReference type="EMBL" id="KAK9125502.1"/>
    </source>
</evidence>
<dbReference type="EMBL" id="JBBNAG010000006">
    <property type="protein sequence ID" value="KAK9125502.1"/>
    <property type="molecule type" value="Genomic_DNA"/>
</dbReference>
<evidence type="ECO:0000313" key="4">
    <source>
        <dbReference type="Proteomes" id="UP001419268"/>
    </source>
</evidence>
<gene>
    <name evidence="3" type="ORF">Scep_014348</name>
</gene>
<feature type="compositionally biased region" description="Basic residues" evidence="1">
    <location>
        <begin position="93"/>
        <end position="105"/>
    </location>
</feature>
<keyword evidence="4" id="KW-1185">Reference proteome</keyword>
<feature type="signal peptide" evidence="2">
    <location>
        <begin position="1"/>
        <end position="28"/>
    </location>
</feature>
<evidence type="ECO:0000256" key="2">
    <source>
        <dbReference type="SAM" id="SignalP"/>
    </source>
</evidence>
<sequence>MTEMFKNPLIGLLLVVFASFSLFLSASAQTCRSTTFTNRIYSACNDLPVLNSFLGKMYVCGLNYDGEGQEYMTSMNNSDDDEGFRGSDSRWRGLQRQRRQMARAS</sequence>